<dbReference type="AlphaFoldDB" id="A0A9J5ZD76"/>
<organism evidence="1 2">
    <name type="scientific">Solanum commersonii</name>
    <name type="common">Commerson's wild potato</name>
    <name type="synonym">Commerson's nightshade</name>
    <dbReference type="NCBI Taxonomy" id="4109"/>
    <lineage>
        <taxon>Eukaryota</taxon>
        <taxon>Viridiplantae</taxon>
        <taxon>Streptophyta</taxon>
        <taxon>Embryophyta</taxon>
        <taxon>Tracheophyta</taxon>
        <taxon>Spermatophyta</taxon>
        <taxon>Magnoliopsida</taxon>
        <taxon>eudicotyledons</taxon>
        <taxon>Gunneridae</taxon>
        <taxon>Pentapetalae</taxon>
        <taxon>asterids</taxon>
        <taxon>lamiids</taxon>
        <taxon>Solanales</taxon>
        <taxon>Solanaceae</taxon>
        <taxon>Solanoideae</taxon>
        <taxon>Solaneae</taxon>
        <taxon>Solanum</taxon>
    </lineage>
</organism>
<evidence type="ECO:0000313" key="2">
    <source>
        <dbReference type="Proteomes" id="UP000824120"/>
    </source>
</evidence>
<keyword evidence="2" id="KW-1185">Reference proteome</keyword>
<dbReference type="Proteomes" id="UP000824120">
    <property type="component" value="Chromosome 4"/>
</dbReference>
<evidence type="ECO:0000313" key="1">
    <source>
        <dbReference type="EMBL" id="KAG5610389.1"/>
    </source>
</evidence>
<proteinExistence type="predicted"/>
<dbReference type="EMBL" id="JACXVP010000004">
    <property type="protein sequence ID" value="KAG5610389.1"/>
    <property type="molecule type" value="Genomic_DNA"/>
</dbReference>
<accession>A0A9J5ZD76</accession>
<name>A0A9J5ZD76_SOLCO</name>
<gene>
    <name evidence="1" type="ORF">H5410_021670</name>
</gene>
<comment type="caution">
    <text evidence="1">The sequence shown here is derived from an EMBL/GenBank/DDBJ whole genome shotgun (WGS) entry which is preliminary data.</text>
</comment>
<reference evidence="1 2" key="1">
    <citation type="submission" date="2020-09" db="EMBL/GenBank/DDBJ databases">
        <title>De no assembly of potato wild relative species, Solanum commersonii.</title>
        <authorList>
            <person name="Cho K."/>
        </authorList>
    </citation>
    <scope>NUCLEOTIDE SEQUENCE [LARGE SCALE GENOMIC DNA]</scope>
    <source>
        <strain evidence="1">LZ3.2</strain>
        <tissue evidence="1">Leaf</tissue>
    </source>
</reference>
<protein>
    <submittedName>
        <fullName evidence="1">Uncharacterized protein</fullName>
    </submittedName>
</protein>
<sequence>MGVNIGILRRINSIHGRLTNVVLDGFTYDISYSDFPYKENGQPGKVGMITECLLPLIRSILIGSLGAKPGLLQVSIEAEKRWILNPMGDLAT</sequence>